<organism evidence="2 3">
    <name type="scientific">Clostridium thermosuccinogenes</name>
    <dbReference type="NCBI Taxonomy" id="84032"/>
    <lineage>
        <taxon>Bacteria</taxon>
        <taxon>Bacillati</taxon>
        <taxon>Bacillota</taxon>
        <taxon>Clostridia</taxon>
        <taxon>Eubacteriales</taxon>
        <taxon>Clostridiaceae</taxon>
        <taxon>Clostridium</taxon>
    </lineage>
</organism>
<evidence type="ECO:0000313" key="2">
    <source>
        <dbReference type="EMBL" id="PNT96232.1"/>
    </source>
</evidence>
<dbReference type="EMBL" id="NIOJ01000052">
    <property type="protein sequence ID" value="PNT96232.1"/>
    <property type="molecule type" value="Genomic_DNA"/>
</dbReference>
<accession>A0A2K2F961</accession>
<keyword evidence="1" id="KW-1277">Toxin-antitoxin system</keyword>
<dbReference type="InterPro" id="IPR035093">
    <property type="entry name" value="RelE/ParE_toxin_dom_sf"/>
</dbReference>
<evidence type="ECO:0000256" key="1">
    <source>
        <dbReference type="ARBA" id="ARBA00022649"/>
    </source>
</evidence>
<dbReference type="KEGG" id="cthd:CDO33_19980"/>
<dbReference type="Proteomes" id="UP000236151">
    <property type="component" value="Unassembled WGS sequence"/>
</dbReference>
<keyword evidence="3" id="KW-1185">Reference proteome</keyword>
<comment type="caution">
    <text evidence="2">The sequence shown here is derived from an EMBL/GenBank/DDBJ whole genome shotgun (WGS) entry which is preliminary data.</text>
</comment>
<dbReference type="RefSeq" id="WP_103082683.1">
    <property type="nucleotide sequence ID" value="NZ_CP021850.1"/>
</dbReference>
<dbReference type="SUPFAM" id="SSF143011">
    <property type="entry name" value="RelE-like"/>
    <property type="match status" value="1"/>
</dbReference>
<dbReference type="OrthoDB" id="9805098at2"/>
<dbReference type="InterPro" id="IPR007712">
    <property type="entry name" value="RelE/ParE_toxin"/>
</dbReference>
<dbReference type="AlphaFoldDB" id="A0A2K2F961"/>
<evidence type="ECO:0000313" key="3">
    <source>
        <dbReference type="Proteomes" id="UP000236151"/>
    </source>
</evidence>
<dbReference type="Pfam" id="PF05016">
    <property type="entry name" value="ParE_toxin"/>
    <property type="match status" value="1"/>
</dbReference>
<protein>
    <submittedName>
        <fullName evidence="2">Plasmid stabilization protein</fullName>
    </submittedName>
</protein>
<name>A0A2K2F961_9CLOT</name>
<dbReference type="InterPro" id="IPR052747">
    <property type="entry name" value="TA_system_RelE_toxin"/>
</dbReference>
<sequence>MNQNYKINISKNALKFINKQDNYQRKRILSAIYGLPKGDVKKLKGYEYYRLRVGDFRVIFTKNDKKLVILVIDIGNRGQVYENL</sequence>
<dbReference type="PANTHER" id="PTHR38813:SF1">
    <property type="entry name" value="TOXIN RELE1-RELATED"/>
    <property type="match status" value="1"/>
</dbReference>
<dbReference type="PANTHER" id="PTHR38813">
    <property type="match status" value="1"/>
</dbReference>
<proteinExistence type="predicted"/>
<gene>
    <name evidence="2" type="ORF">CDQ84_15700</name>
</gene>
<dbReference type="Gene3D" id="3.30.2310.20">
    <property type="entry name" value="RelE-like"/>
    <property type="match status" value="1"/>
</dbReference>
<reference evidence="2 3" key="1">
    <citation type="submission" date="2017-06" db="EMBL/GenBank/DDBJ databases">
        <title>Investigating the central metabolism of Clostridium thermosuccinogenes.</title>
        <authorList>
            <person name="Koendjbiharie J.G."/>
            <person name="van Kranenburg R."/>
        </authorList>
    </citation>
    <scope>NUCLEOTIDE SEQUENCE [LARGE SCALE GENOMIC DNA]</scope>
    <source>
        <strain evidence="2 3">DSM 5806</strain>
    </source>
</reference>